<name>A0A396J2W9_MEDTR</name>
<organism evidence="1">
    <name type="scientific">Medicago truncatula</name>
    <name type="common">Barrel medic</name>
    <name type="synonym">Medicago tribuloides</name>
    <dbReference type="NCBI Taxonomy" id="3880"/>
    <lineage>
        <taxon>Eukaryota</taxon>
        <taxon>Viridiplantae</taxon>
        <taxon>Streptophyta</taxon>
        <taxon>Embryophyta</taxon>
        <taxon>Tracheophyta</taxon>
        <taxon>Spermatophyta</taxon>
        <taxon>Magnoliopsida</taxon>
        <taxon>eudicotyledons</taxon>
        <taxon>Gunneridae</taxon>
        <taxon>Pentapetalae</taxon>
        <taxon>rosids</taxon>
        <taxon>fabids</taxon>
        <taxon>Fabales</taxon>
        <taxon>Fabaceae</taxon>
        <taxon>Papilionoideae</taxon>
        <taxon>50 kb inversion clade</taxon>
        <taxon>NPAAA clade</taxon>
        <taxon>Hologalegina</taxon>
        <taxon>IRL clade</taxon>
        <taxon>Trifolieae</taxon>
        <taxon>Medicago</taxon>
    </lineage>
</organism>
<dbReference type="Proteomes" id="UP000265566">
    <property type="component" value="Chromosome 2"/>
</dbReference>
<protein>
    <submittedName>
        <fullName evidence="1">Uncharacterized protein</fullName>
    </submittedName>
</protein>
<sequence length="84" mass="9853">MEDVFSLIPMAVLCNLAAIETRSAQILLTRFCSWVFQFEVSPFLQKPYIRKQSSQFILQFRPLILPDKETIIHPQLESFLHNMP</sequence>
<dbReference type="Gramene" id="rna7351">
    <property type="protein sequence ID" value="RHN71722.1"/>
    <property type="gene ID" value="gene7351"/>
</dbReference>
<proteinExistence type="predicted"/>
<reference evidence="1" key="1">
    <citation type="journal article" date="2018" name="Nat. Plants">
        <title>Whole-genome landscape of Medicago truncatula symbiotic genes.</title>
        <authorList>
            <person name="Pecrix Y."/>
            <person name="Gamas P."/>
            <person name="Carrere S."/>
        </authorList>
    </citation>
    <scope>NUCLEOTIDE SEQUENCE</scope>
    <source>
        <tissue evidence="1">Leaves</tissue>
    </source>
</reference>
<gene>
    <name evidence="1" type="ORF">MtrunA17_Chr2g0279891</name>
</gene>
<accession>A0A396J2W9</accession>
<dbReference type="AlphaFoldDB" id="A0A396J2W9"/>
<dbReference type="EMBL" id="PSQE01000002">
    <property type="protein sequence ID" value="RHN71722.1"/>
    <property type="molecule type" value="Genomic_DNA"/>
</dbReference>
<comment type="caution">
    <text evidence="1">The sequence shown here is derived from an EMBL/GenBank/DDBJ whole genome shotgun (WGS) entry which is preliminary data.</text>
</comment>
<evidence type="ECO:0000313" key="1">
    <source>
        <dbReference type="EMBL" id="RHN71722.1"/>
    </source>
</evidence>